<dbReference type="GO" id="GO:0005524">
    <property type="term" value="F:ATP binding"/>
    <property type="evidence" value="ECO:0007669"/>
    <property type="project" value="UniProtKB-UniRule"/>
</dbReference>
<comment type="function">
    <text evidence="11 12">Phosphorylation of dTMP to form dTDP in both de novo and salvage pathways of dTTP synthesis.</text>
</comment>
<name>A0A1G6AZN0_9HYPH</name>
<dbReference type="STRING" id="665467.SAMN02982931_01045"/>
<dbReference type="InterPro" id="IPR039430">
    <property type="entry name" value="Thymidylate_kin-like_dom"/>
</dbReference>
<gene>
    <name evidence="12" type="primary">tmk</name>
    <name evidence="14" type="ORF">SAMN02982931_01045</name>
</gene>
<evidence type="ECO:0000256" key="3">
    <source>
        <dbReference type="ARBA" id="ARBA00017144"/>
    </source>
</evidence>
<evidence type="ECO:0000256" key="4">
    <source>
        <dbReference type="ARBA" id="ARBA00022679"/>
    </source>
</evidence>
<keyword evidence="8 12" id="KW-0067">ATP-binding</keyword>
<dbReference type="Gene3D" id="3.40.50.300">
    <property type="entry name" value="P-loop containing nucleotide triphosphate hydrolases"/>
    <property type="match status" value="1"/>
</dbReference>
<dbReference type="EC" id="2.7.4.9" evidence="2 12"/>
<dbReference type="EMBL" id="FMXQ01000002">
    <property type="protein sequence ID" value="SDB13830.1"/>
    <property type="molecule type" value="Genomic_DNA"/>
</dbReference>
<evidence type="ECO:0000256" key="8">
    <source>
        <dbReference type="ARBA" id="ARBA00022840"/>
    </source>
</evidence>
<organism evidence="14 15">
    <name type="scientific">Bauldia litoralis</name>
    <dbReference type="NCBI Taxonomy" id="665467"/>
    <lineage>
        <taxon>Bacteria</taxon>
        <taxon>Pseudomonadati</taxon>
        <taxon>Pseudomonadota</taxon>
        <taxon>Alphaproteobacteria</taxon>
        <taxon>Hyphomicrobiales</taxon>
        <taxon>Kaistiaceae</taxon>
        <taxon>Bauldia</taxon>
    </lineage>
</organism>
<dbReference type="PANTHER" id="PTHR10344:SF4">
    <property type="entry name" value="UMP-CMP KINASE 2, MITOCHONDRIAL"/>
    <property type="match status" value="1"/>
</dbReference>
<evidence type="ECO:0000256" key="5">
    <source>
        <dbReference type="ARBA" id="ARBA00022727"/>
    </source>
</evidence>
<dbReference type="PANTHER" id="PTHR10344">
    <property type="entry name" value="THYMIDYLATE KINASE"/>
    <property type="match status" value="1"/>
</dbReference>
<evidence type="ECO:0000256" key="9">
    <source>
        <dbReference type="ARBA" id="ARBA00029962"/>
    </source>
</evidence>
<dbReference type="GO" id="GO:0006227">
    <property type="term" value="P:dUDP biosynthetic process"/>
    <property type="evidence" value="ECO:0007669"/>
    <property type="project" value="TreeGrafter"/>
</dbReference>
<dbReference type="Proteomes" id="UP000199071">
    <property type="component" value="Unassembled WGS sequence"/>
</dbReference>
<keyword evidence="6 12" id="KW-0547">Nucleotide-binding</keyword>
<dbReference type="InterPro" id="IPR027417">
    <property type="entry name" value="P-loop_NTPase"/>
</dbReference>
<sequence length="215" mass="22989">MAGKFITFEGGDGAGKSTQLRLLVARLAGEGIAAVVTREPGGTPTAETIRKVLLSGRVKSLGAEAEALLFAAARADHVDRLIRPALAAGEWVLCDRFFDSTRVYQGAIGGVDAGQLDALERVAVGRSRPDLTLMLDVPAEVGLSRVKARLEESGGVPDRFESDEIDLQQRRRQAFLDIAAANPGRCVIIDANRDEAAVAEDIWRAVESRLIKQAA</sequence>
<evidence type="ECO:0000256" key="10">
    <source>
        <dbReference type="ARBA" id="ARBA00048743"/>
    </source>
</evidence>
<dbReference type="OrthoDB" id="9774907at2"/>
<dbReference type="FunFam" id="3.40.50.300:FF:000225">
    <property type="entry name" value="Thymidylate kinase"/>
    <property type="match status" value="1"/>
</dbReference>
<dbReference type="GO" id="GO:0006235">
    <property type="term" value="P:dTTP biosynthetic process"/>
    <property type="evidence" value="ECO:0007669"/>
    <property type="project" value="UniProtKB-UniRule"/>
</dbReference>
<evidence type="ECO:0000256" key="2">
    <source>
        <dbReference type="ARBA" id="ARBA00012980"/>
    </source>
</evidence>
<evidence type="ECO:0000313" key="14">
    <source>
        <dbReference type="EMBL" id="SDB13830.1"/>
    </source>
</evidence>
<protein>
    <recommendedName>
        <fullName evidence="3 12">Thymidylate kinase</fullName>
        <ecNumber evidence="2 12">2.7.4.9</ecNumber>
    </recommendedName>
    <alternativeName>
        <fullName evidence="9 12">dTMP kinase</fullName>
    </alternativeName>
</protein>
<dbReference type="GO" id="GO:0006233">
    <property type="term" value="P:dTDP biosynthetic process"/>
    <property type="evidence" value="ECO:0007669"/>
    <property type="project" value="InterPro"/>
</dbReference>
<dbReference type="GO" id="GO:0004798">
    <property type="term" value="F:dTMP kinase activity"/>
    <property type="evidence" value="ECO:0007669"/>
    <property type="project" value="UniProtKB-UniRule"/>
</dbReference>
<evidence type="ECO:0000256" key="1">
    <source>
        <dbReference type="ARBA" id="ARBA00009776"/>
    </source>
</evidence>
<evidence type="ECO:0000259" key="13">
    <source>
        <dbReference type="Pfam" id="PF02223"/>
    </source>
</evidence>
<dbReference type="RefSeq" id="WP_090875222.1">
    <property type="nucleotide sequence ID" value="NZ_FMXQ01000002.1"/>
</dbReference>
<feature type="domain" description="Thymidylate kinase-like" evidence="13">
    <location>
        <begin position="8"/>
        <end position="202"/>
    </location>
</feature>
<evidence type="ECO:0000256" key="12">
    <source>
        <dbReference type="HAMAP-Rule" id="MF_00165"/>
    </source>
</evidence>
<evidence type="ECO:0000256" key="7">
    <source>
        <dbReference type="ARBA" id="ARBA00022777"/>
    </source>
</evidence>
<dbReference type="GO" id="GO:0005829">
    <property type="term" value="C:cytosol"/>
    <property type="evidence" value="ECO:0007669"/>
    <property type="project" value="TreeGrafter"/>
</dbReference>
<dbReference type="CDD" id="cd01672">
    <property type="entry name" value="TMPK"/>
    <property type="match status" value="1"/>
</dbReference>
<reference evidence="14 15" key="1">
    <citation type="submission" date="2016-10" db="EMBL/GenBank/DDBJ databases">
        <authorList>
            <person name="de Groot N.N."/>
        </authorList>
    </citation>
    <scope>NUCLEOTIDE SEQUENCE [LARGE SCALE GENOMIC DNA]</scope>
    <source>
        <strain evidence="14 15">ATCC 35022</strain>
    </source>
</reference>
<evidence type="ECO:0000256" key="6">
    <source>
        <dbReference type="ARBA" id="ARBA00022741"/>
    </source>
</evidence>
<dbReference type="PROSITE" id="PS01331">
    <property type="entry name" value="THYMIDYLATE_KINASE"/>
    <property type="match status" value="1"/>
</dbReference>
<comment type="catalytic activity">
    <reaction evidence="10 12">
        <text>dTMP + ATP = dTDP + ADP</text>
        <dbReference type="Rhea" id="RHEA:13517"/>
        <dbReference type="ChEBI" id="CHEBI:30616"/>
        <dbReference type="ChEBI" id="CHEBI:58369"/>
        <dbReference type="ChEBI" id="CHEBI:63528"/>
        <dbReference type="ChEBI" id="CHEBI:456216"/>
        <dbReference type="EC" id="2.7.4.9"/>
    </reaction>
</comment>
<proteinExistence type="inferred from homology"/>
<accession>A0A1G6AZN0</accession>
<dbReference type="SUPFAM" id="SSF52540">
    <property type="entry name" value="P-loop containing nucleoside triphosphate hydrolases"/>
    <property type="match status" value="1"/>
</dbReference>
<evidence type="ECO:0000313" key="15">
    <source>
        <dbReference type="Proteomes" id="UP000199071"/>
    </source>
</evidence>
<keyword evidence="7 12" id="KW-0418">Kinase</keyword>
<comment type="similarity">
    <text evidence="1 12">Belongs to the thymidylate kinase family.</text>
</comment>
<keyword evidence="5 12" id="KW-0545">Nucleotide biosynthesis</keyword>
<dbReference type="NCBIfam" id="TIGR00041">
    <property type="entry name" value="DTMP_kinase"/>
    <property type="match status" value="1"/>
</dbReference>
<keyword evidence="15" id="KW-1185">Reference proteome</keyword>
<keyword evidence="4 12" id="KW-0808">Transferase</keyword>
<dbReference type="InterPro" id="IPR018095">
    <property type="entry name" value="Thymidylate_kin_CS"/>
</dbReference>
<dbReference type="AlphaFoldDB" id="A0A1G6AZN0"/>
<feature type="binding site" evidence="12">
    <location>
        <begin position="10"/>
        <end position="17"/>
    </location>
    <ligand>
        <name>ATP</name>
        <dbReference type="ChEBI" id="CHEBI:30616"/>
    </ligand>
</feature>
<evidence type="ECO:0000256" key="11">
    <source>
        <dbReference type="ARBA" id="ARBA00057735"/>
    </source>
</evidence>
<dbReference type="Pfam" id="PF02223">
    <property type="entry name" value="Thymidylate_kin"/>
    <property type="match status" value="1"/>
</dbReference>
<dbReference type="HAMAP" id="MF_00165">
    <property type="entry name" value="Thymidylate_kinase"/>
    <property type="match status" value="1"/>
</dbReference>
<dbReference type="InterPro" id="IPR018094">
    <property type="entry name" value="Thymidylate_kinase"/>
</dbReference>